<evidence type="ECO:0000256" key="2">
    <source>
        <dbReference type="ARBA" id="ARBA00010004"/>
    </source>
</evidence>
<evidence type="ECO:0000256" key="4">
    <source>
        <dbReference type="ARBA" id="ARBA00022448"/>
    </source>
</evidence>
<dbReference type="InterPro" id="IPR012823">
    <property type="entry name" value="Flagell_FliJ"/>
</dbReference>
<keyword evidence="7" id="KW-1005">Bacterial flagellum biogenesis</keyword>
<evidence type="ECO:0000256" key="9">
    <source>
        <dbReference type="ARBA" id="ARBA00023136"/>
    </source>
</evidence>
<keyword evidence="11" id="KW-0175">Coiled coil</keyword>
<dbReference type="Gene3D" id="1.10.287.1700">
    <property type="match status" value="1"/>
</dbReference>
<evidence type="ECO:0000256" key="8">
    <source>
        <dbReference type="ARBA" id="ARBA00022927"/>
    </source>
</evidence>
<proteinExistence type="inferred from homology"/>
<dbReference type="NCBIfam" id="TIGR02473">
    <property type="entry name" value="flagell_FliJ"/>
    <property type="match status" value="1"/>
</dbReference>
<keyword evidence="12" id="KW-0282">Flagellum</keyword>
<comment type="caution">
    <text evidence="12">The sequence shown here is derived from an EMBL/GenBank/DDBJ whole genome shotgun (WGS) entry which is preliminary data.</text>
</comment>
<keyword evidence="12" id="KW-0969">Cilium</keyword>
<dbReference type="AlphaFoldDB" id="A0A1V1PHC5"/>
<keyword evidence="5" id="KW-1003">Cell membrane</keyword>
<evidence type="ECO:0000256" key="6">
    <source>
        <dbReference type="ARBA" id="ARBA00022500"/>
    </source>
</evidence>
<keyword evidence="9" id="KW-0472">Membrane</keyword>
<name>A0A1V1PHC5_9BACT</name>
<keyword evidence="8" id="KW-0653">Protein transport</keyword>
<dbReference type="GO" id="GO:0071973">
    <property type="term" value="P:bacterial-type flagellum-dependent cell motility"/>
    <property type="evidence" value="ECO:0007669"/>
    <property type="project" value="InterPro"/>
</dbReference>
<dbReference type="Proteomes" id="UP000189670">
    <property type="component" value="Unassembled WGS sequence"/>
</dbReference>
<evidence type="ECO:0000256" key="10">
    <source>
        <dbReference type="ARBA" id="ARBA00023225"/>
    </source>
</evidence>
<gene>
    <name evidence="12" type="ORF">OMM_00390</name>
</gene>
<dbReference type="GO" id="GO:0015031">
    <property type="term" value="P:protein transport"/>
    <property type="evidence" value="ECO:0007669"/>
    <property type="project" value="UniProtKB-KW"/>
</dbReference>
<dbReference type="GO" id="GO:0044781">
    <property type="term" value="P:bacterial-type flagellum organization"/>
    <property type="evidence" value="ECO:0007669"/>
    <property type="project" value="UniProtKB-KW"/>
</dbReference>
<dbReference type="GO" id="GO:0006935">
    <property type="term" value="P:chemotaxis"/>
    <property type="evidence" value="ECO:0007669"/>
    <property type="project" value="UniProtKB-KW"/>
</dbReference>
<dbReference type="Pfam" id="PF02050">
    <property type="entry name" value="FliJ"/>
    <property type="match status" value="1"/>
</dbReference>
<evidence type="ECO:0000256" key="7">
    <source>
        <dbReference type="ARBA" id="ARBA00022795"/>
    </source>
</evidence>
<dbReference type="GO" id="GO:0009288">
    <property type="term" value="C:bacterial-type flagellum"/>
    <property type="evidence" value="ECO:0007669"/>
    <property type="project" value="InterPro"/>
</dbReference>
<evidence type="ECO:0000256" key="1">
    <source>
        <dbReference type="ARBA" id="ARBA00004413"/>
    </source>
</evidence>
<protein>
    <recommendedName>
        <fullName evidence="3">Flagellar FliJ protein</fullName>
    </recommendedName>
</protein>
<keyword evidence="6" id="KW-0145">Chemotaxis</keyword>
<keyword evidence="12" id="KW-0966">Cell projection</keyword>
<comment type="subcellular location">
    <subcellularLocation>
        <location evidence="1">Cell membrane</location>
        <topology evidence="1">Peripheral membrane protein</topology>
        <orientation evidence="1">Cytoplasmic side</orientation>
    </subcellularLocation>
</comment>
<evidence type="ECO:0000256" key="3">
    <source>
        <dbReference type="ARBA" id="ARBA00020392"/>
    </source>
</evidence>
<reference evidence="13" key="1">
    <citation type="submission" date="2012-11" db="EMBL/GenBank/DDBJ databases">
        <authorList>
            <person name="Lucero-Rivera Y.E."/>
            <person name="Tovar-Ramirez D."/>
        </authorList>
    </citation>
    <scope>NUCLEOTIDE SEQUENCE [LARGE SCALE GENOMIC DNA]</scope>
    <source>
        <strain evidence="13">Araruama</strain>
    </source>
</reference>
<accession>A0A1V1PHC5</accession>
<dbReference type="GO" id="GO:0005886">
    <property type="term" value="C:plasma membrane"/>
    <property type="evidence" value="ECO:0007669"/>
    <property type="project" value="UniProtKB-SubCell"/>
</dbReference>
<dbReference type="InterPro" id="IPR053716">
    <property type="entry name" value="Flag_assembly_chemotaxis_eff"/>
</dbReference>
<keyword evidence="10" id="KW-1006">Bacterial flagellum protein export</keyword>
<evidence type="ECO:0000256" key="5">
    <source>
        <dbReference type="ARBA" id="ARBA00022475"/>
    </source>
</evidence>
<organism evidence="12 13">
    <name type="scientific">Candidatus Magnetoglobus multicellularis str. Araruama</name>
    <dbReference type="NCBI Taxonomy" id="890399"/>
    <lineage>
        <taxon>Bacteria</taxon>
        <taxon>Pseudomonadati</taxon>
        <taxon>Thermodesulfobacteriota</taxon>
        <taxon>Desulfobacteria</taxon>
        <taxon>Desulfobacterales</taxon>
        <taxon>Desulfobacteraceae</taxon>
        <taxon>Candidatus Magnetoglobus</taxon>
    </lineage>
</organism>
<keyword evidence="4" id="KW-0813">Transport</keyword>
<evidence type="ECO:0000256" key="11">
    <source>
        <dbReference type="SAM" id="Coils"/>
    </source>
</evidence>
<evidence type="ECO:0000313" key="12">
    <source>
        <dbReference type="EMBL" id="ETR74188.1"/>
    </source>
</evidence>
<comment type="similarity">
    <text evidence="2">Belongs to the FliJ family.</text>
</comment>
<dbReference type="EMBL" id="ATBP01000018">
    <property type="protein sequence ID" value="ETR74188.1"/>
    <property type="molecule type" value="Genomic_DNA"/>
</dbReference>
<sequence length="150" mass="18187">MKKFKFRLAAVLRYRKYLEQNAQLELVKAKNAVIEKRNLIERLKQNRLKAILELKDREDKGVSVGRHRFYTNYITGTDAALEEEHKQLLVLEKEMRRHQEIVRKEQIKRKTLEKIEEKQKKEYNAEYIKFEQKSMDEMVVIRRKPKKEAA</sequence>
<evidence type="ECO:0000313" key="13">
    <source>
        <dbReference type="Proteomes" id="UP000189670"/>
    </source>
</evidence>
<feature type="coiled-coil region" evidence="11">
    <location>
        <begin position="26"/>
        <end position="133"/>
    </location>
</feature>